<reference evidence="2" key="1">
    <citation type="submission" date="2023-08" db="EMBL/GenBank/DDBJ databases">
        <title>Pelteobagrus vachellii genome.</title>
        <authorList>
            <person name="Liu H."/>
        </authorList>
    </citation>
    <scope>NUCLEOTIDE SEQUENCE</scope>
    <source>
        <strain evidence="2">PRFRI_2022a</strain>
        <tissue evidence="2">Muscle</tissue>
    </source>
</reference>
<feature type="region of interest" description="Disordered" evidence="1">
    <location>
        <begin position="39"/>
        <end position="90"/>
    </location>
</feature>
<gene>
    <name evidence="2" type="ORF">Q7C36_003494</name>
</gene>
<dbReference type="AlphaFoldDB" id="A0AA88NUI5"/>
<proteinExistence type="predicted"/>
<evidence type="ECO:0000256" key="1">
    <source>
        <dbReference type="SAM" id="MobiDB-lite"/>
    </source>
</evidence>
<accession>A0AA88NUI5</accession>
<organism evidence="2 3">
    <name type="scientific">Tachysurus vachellii</name>
    <name type="common">Darkbarbel catfish</name>
    <name type="synonym">Pelteobagrus vachellii</name>
    <dbReference type="NCBI Taxonomy" id="175792"/>
    <lineage>
        <taxon>Eukaryota</taxon>
        <taxon>Metazoa</taxon>
        <taxon>Chordata</taxon>
        <taxon>Craniata</taxon>
        <taxon>Vertebrata</taxon>
        <taxon>Euteleostomi</taxon>
        <taxon>Actinopterygii</taxon>
        <taxon>Neopterygii</taxon>
        <taxon>Teleostei</taxon>
        <taxon>Ostariophysi</taxon>
        <taxon>Siluriformes</taxon>
        <taxon>Bagridae</taxon>
        <taxon>Tachysurus</taxon>
    </lineage>
</organism>
<feature type="compositionally biased region" description="Basic and acidic residues" evidence="1">
    <location>
        <begin position="44"/>
        <end position="55"/>
    </location>
</feature>
<sequence length="90" mass="10270">MYSVKGKKRKNAPLHLLPVRLLTSSLSFSNVTSNVNARHGRRLSAAEKGEKERTARTRRPAQLRSDHLSARLKPSALQEPWSEEIRRRAL</sequence>
<dbReference type="Proteomes" id="UP001187315">
    <property type="component" value="Unassembled WGS sequence"/>
</dbReference>
<keyword evidence="3" id="KW-1185">Reference proteome</keyword>
<dbReference type="EMBL" id="JAVHJS010000003">
    <property type="protein sequence ID" value="KAK2864340.1"/>
    <property type="molecule type" value="Genomic_DNA"/>
</dbReference>
<evidence type="ECO:0000313" key="3">
    <source>
        <dbReference type="Proteomes" id="UP001187315"/>
    </source>
</evidence>
<comment type="caution">
    <text evidence="2">The sequence shown here is derived from an EMBL/GenBank/DDBJ whole genome shotgun (WGS) entry which is preliminary data.</text>
</comment>
<evidence type="ECO:0000313" key="2">
    <source>
        <dbReference type="EMBL" id="KAK2864340.1"/>
    </source>
</evidence>
<name>A0AA88NUI5_TACVA</name>
<protein>
    <submittedName>
        <fullName evidence="2">Uncharacterized protein</fullName>
    </submittedName>
</protein>